<dbReference type="Proteomes" id="UP001595997">
    <property type="component" value="Unassembled WGS sequence"/>
</dbReference>
<evidence type="ECO:0008006" key="4">
    <source>
        <dbReference type="Google" id="ProtNLM"/>
    </source>
</evidence>
<protein>
    <recommendedName>
        <fullName evidence="4">NfeD-like C-terminal domain-containing protein</fullName>
    </recommendedName>
</protein>
<accession>A0ABV9ADN7</accession>
<evidence type="ECO:0000256" key="1">
    <source>
        <dbReference type="SAM" id="Phobius"/>
    </source>
</evidence>
<keyword evidence="1" id="KW-1133">Transmembrane helix</keyword>
<feature type="transmembrane region" description="Helical" evidence="1">
    <location>
        <begin position="38"/>
        <end position="60"/>
    </location>
</feature>
<dbReference type="RefSeq" id="WP_386449082.1">
    <property type="nucleotide sequence ID" value="NZ_JBHSFH010000007.1"/>
</dbReference>
<dbReference type="Gene3D" id="2.40.50.140">
    <property type="entry name" value="Nucleic acid-binding proteins"/>
    <property type="match status" value="1"/>
</dbReference>
<keyword evidence="3" id="KW-1185">Reference proteome</keyword>
<name>A0ABV9ADN7_9ACTN</name>
<evidence type="ECO:0000313" key="2">
    <source>
        <dbReference type="EMBL" id="MFC4495761.1"/>
    </source>
</evidence>
<organism evidence="2 3">
    <name type="scientific">Streptomyces ovatisporus</name>
    <dbReference type="NCBI Taxonomy" id="1128682"/>
    <lineage>
        <taxon>Bacteria</taxon>
        <taxon>Bacillati</taxon>
        <taxon>Actinomycetota</taxon>
        <taxon>Actinomycetes</taxon>
        <taxon>Kitasatosporales</taxon>
        <taxon>Streptomycetaceae</taxon>
        <taxon>Streptomyces</taxon>
    </lineage>
</organism>
<proteinExistence type="predicted"/>
<evidence type="ECO:0000313" key="3">
    <source>
        <dbReference type="Proteomes" id="UP001595997"/>
    </source>
</evidence>
<dbReference type="InterPro" id="IPR012340">
    <property type="entry name" value="NA-bd_OB-fold"/>
</dbReference>
<reference evidence="3" key="1">
    <citation type="journal article" date="2019" name="Int. J. Syst. Evol. Microbiol.">
        <title>The Global Catalogue of Microorganisms (GCM) 10K type strain sequencing project: providing services to taxonomists for standard genome sequencing and annotation.</title>
        <authorList>
            <consortium name="The Broad Institute Genomics Platform"/>
            <consortium name="The Broad Institute Genome Sequencing Center for Infectious Disease"/>
            <person name="Wu L."/>
            <person name="Ma J."/>
        </authorList>
    </citation>
    <scope>NUCLEOTIDE SEQUENCE [LARGE SCALE GENOMIC DNA]</scope>
    <source>
        <strain evidence="3">CGMCC 4.7357</strain>
    </source>
</reference>
<gene>
    <name evidence="2" type="ORF">ACFPA8_16655</name>
</gene>
<dbReference type="EMBL" id="JBHSFH010000007">
    <property type="protein sequence ID" value="MFC4495761.1"/>
    <property type="molecule type" value="Genomic_DNA"/>
</dbReference>
<keyword evidence="1" id="KW-0472">Membrane</keyword>
<sequence length="168" mass="16612">MFFFLALGIAGVLVLALSLVFDGVLEGLFDSGAAAADGLLSLPVVAGFVSMLGFGGALVLGTTGLGAGAASAVGVCAGGVAGWGTWRFSTALMSDRSAAAPRGEDMVGVTGSVVTPVPADGYGEVLLSVAGQPVKLSARSTTPLGRDTEVWVDAALSPTSVSVRPVKR</sequence>
<comment type="caution">
    <text evidence="2">The sequence shown here is derived from an EMBL/GenBank/DDBJ whole genome shotgun (WGS) entry which is preliminary data.</text>
</comment>
<feature type="transmembrane region" description="Helical" evidence="1">
    <location>
        <begin position="67"/>
        <end position="86"/>
    </location>
</feature>
<keyword evidence="1" id="KW-0812">Transmembrane</keyword>